<feature type="compositionally biased region" description="Basic and acidic residues" evidence="7">
    <location>
        <begin position="506"/>
        <end position="517"/>
    </location>
</feature>
<name>A0AAD7LIN4_QUISA</name>
<dbReference type="Proteomes" id="UP001163823">
    <property type="component" value="Chromosome 8"/>
</dbReference>
<feature type="compositionally biased region" description="Basic residues" evidence="7">
    <location>
        <begin position="211"/>
        <end position="220"/>
    </location>
</feature>
<dbReference type="SMART" id="SM01115">
    <property type="entry name" value="cwf21"/>
    <property type="match status" value="1"/>
</dbReference>
<dbReference type="EMBL" id="JARAOO010000008">
    <property type="protein sequence ID" value="KAJ7958673.1"/>
    <property type="molecule type" value="Genomic_DNA"/>
</dbReference>
<feature type="compositionally biased region" description="Basic residues" evidence="7">
    <location>
        <begin position="349"/>
        <end position="359"/>
    </location>
</feature>
<dbReference type="InterPro" id="IPR051372">
    <property type="entry name" value="CWC21"/>
</dbReference>
<dbReference type="KEGG" id="qsa:O6P43_019367"/>
<evidence type="ECO:0000256" key="7">
    <source>
        <dbReference type="SAM" id="MobiDB-lite"/>
    </source>
</evidence>
<reference evidence="9" key="1">
    <citation type="journal article" date="2023" name="Science">
        <title>Elucidation of the pathway for biosynthesis of saponin adjuvants from the soapbark tree.</title>
        <authorList>
            <person name="Reed J."/>
            <person name="Orme A."/>
            <person name="El-Demerdash A."/>
            <person name="Owen C."/>
            <person name="Martin L.B.B."/>
            <person name="Misra R.C."/>
            <person name="Kikuchi S."/>
            <person name="Rejzek M."/>
            <person name="Martin A.C."/>
            <person name="Harkess A."/>
            <person name="Leebens-Mack J."/>
            <person name="Louveau T."/>
            <person name="Stephenson M.J."/>
            <person name="Osbourn A."/>
        </authorList>
    </citation>
    <scope>NUCLEOTIDE SEQUENCE</scope>
    <source>
        <strain evidence="9">S10</strain>
    </source>
</reference>
<comment type="subcellular location">
    <subcellularLocation>
        <location evidence="1">Nucleus</location>
    </subcellularLocation>
</comment>
<keyword evidence="10" id="KW-1185">Reference proteome</keyword>
<evidence type="ECO:0000313" key="9">
    <source>
        <dbReference type="EMBL" id="KAJ7958673.1"/>
    </source>
</evidence>
<feature type="compositionally biased region" description="Basic and acidic residues" evidence="7">
    <location>
        <begin position="360"/>
        <end position="380"/>
    </location>
</feature>
<evidence type="ECO:0000256" key="1">
    <source>
        <dbReference type="ARBA" id="ARBA00004123"/>
    </source>
</evidence>
<accession>A0AAD7LIN4</accession>
<sequence>MYNGIGLQTPRGSGTNGYIQSNKFFVRTKTGKVAETTRGFEADQGTAGVTKKPNKDILEHDRKRQIELKLVILEDKLSDQGYTDAEIAEKLQEARKTLEDEEGGGALPVSAADNKVSDTQTHQIAARKEKQMETLKAALGIRASEVDELNNEGADDGPRNDRNNGPNGDIKHQLKREHTFLDRDSGWKKGVLEDKKVEKDDKKNGVQESRSKKKDGSRKRRYEDDSSDPDSSMEDKKVRKKHHNEVSDKEYDSVSIDRKLKSSKKQKSSKKHKKNRSSDSDDIDSASDGSRREVEKYKRDRRRHDSNDDSGYQPSDYRTKKGKEHMGTRRHHDSEDESDTDSGKERSSKLGKQRNHIHNKKELEERIPNSAVHKDSDQVLKHGRRHGTDDEDNDASYGRRTSGKHKKVTKVSYSSTDDSDSASGDSQESRSDSDSSSSSGDYRYERRKRNMPVVREKNRHDDLKNKGGRTGNTFGLEEKRFRSGTDGNTDMKKEKISVNADDDGLDSLRKSYGDDRYKHRRDVMEGSSYADQEAITRKRKLNRNEDGEPGSKARGRDSDRDAADDGYHKKYARIESESRTHRSKDDQDRDDYSKSVKWERHHDSEISKGGRIYSEDGGSHYGSNRNDSDYKNLEARWQSRDEEDLEARRQSRDEEDRRGRKHRRDEEDAKDRRHENEELYRGNRKLGGKEEEELGKKGDEGDRHTDYSKRARYHDFRSSERKSYEGGKRNEERSRH</sequence>
<evidence type="ECO:0000256" key="4">
    <source>
        <dbReference type="ARBA" id="ARBA00022728"/>
    </source>
</evidence>
<dbReference type="AlphaFoldDB" id="A0AAD7LIN4"/>
<dbReference type="GO" id="GO:0008380">
    <property type="term" value="P:RNA splicing"/>
    <property type="evidence" value="ECO:0007669"/>
    <property type="project" value="UniProtKB-KW"/>
</dbReference>
<gene>
    <name evidence="9" type="ORF">O6P43_019367</name>
</gene>
<evidence type="ECO:0000256" key="2">
    <source>
        <dbReference type="ARBA" id="ARBA00005954"/>
    </source>
</evidence>
<feature type="region of interest" description="Disordered" evidence="7">
    <location>
        <begin position="95"/>
        <end position="736"/>
    </location>
</feature>
<dbReference type="GO" id="GO:0005681">
    <property type="term" value="C:spliceosomal complex"/>
    <property type="evidence" value="ECO:0007669"/>
    <property type="project" value="UniProtKB-KW"/>
</dbReference>
<feature type="compositionally biased region" description="Basic residues" evidence="7">
    <location>
        <begin position="320"/>
        <end position="331"/>
    </location>
</feature>
<evidence type="ECO:0000259" key="8">
    <source>
        <dbReference type="SMART" id="SM01115"/>
    </source>
</evidence>
<keyword evidence="4" id="KW-0747">Spliceosome</keyword>
<evidence type="ECO:0000256" key="5">
    <source>
        <dbReference type="ARBA" id="ARBA00023187"/>
    </source>
</evidence>
<feature type="compositionally biased region" description="Basic and acidic residues" evidence="7">
    <location>
        <begin position="454"/>
        <end position="465"/>
    </location>
</feature>
<keyword evidence="6" id="KW-0539">Nucleus</keyword>
<keyword evidence="5" id="KW-0508">mRNA splicing</keyword>
<comment type="caution">
    <text evidence="9">The sequence shown here is derived from an EMBL/GenBank/DDBJ whole genome shotgun (WGS) entry which is preliminary data.</text>
</comment>
<feature type="compositionally biased region" description="Basic residues" evidence="7">
    <location>
        <begin position="261"/>
        <end position="275"/>
    </location>
</feature>
<dbReference type="PANTHER" id="PTHR36562:SF5">
    <property type="entry name" value="SERINE_ARGININE REPETITIVE MATRIX 2"/>
    <property type="match status" value="1"/>
</dbReference>
<dbReference type="PANTHER" id="PTHR36562">
    <property type="entry name" value="SERINE/ARGININE REPETITIVE MATRIX 2"/>
    <property type="match status" value="1"/>
</dbReference>
<proteinExistence type="inferred from homology"/>
<feature type="compositionally biased region" description="Basic and acidic residues" evidence="7">
    <location>
        <begin position="694"/>
        <end position="736"/>
    </location>
</feature>
<dbReference type="CDD" id="cd21372">
    <property type="entry name" value="cwf21_CWC21-like"/>
    <property type="match status" value="1"/>
</dbReference>
<feature type="compositionally biased region" description="Basic and acidic residues" evidence="7">
    <location>
        <begin position="626"/>
        <end position="681"/>
    </location>
</feature>
<organism evidence="9 10">
    <name type="scientific">Quillaja saponaria</name>
    <name type="common">Soap bark tree</name>
    <dbReference type="NCBI Taxonomy" id="32244"/>
    <lineage>
        <taxon>Eukaryota</taxon>
        <taxon>Viridiplantae</taxon>
        <taxon>Streptophyta</taxon>
        <taxon>Embryophyta</taxon>
        <taxon>Tracheophyta</taxon>
        <taxon>Spermatophyta</taxon>
        <taxon>Magnoliopsida</taxon>
        <taxon>eudicotyledons</taxon>
        <taxon>Gunneridae</taxon>
        <taxon>Pentapetalae</taxon>
        <taxon>rosids</taxon>
        <taxon>fabids</taxon>
        <taxon>Fabales</taxon>
        <taxon>Quillajaceae</taxon>
        <taxon>Quillaja</taxon>
    </lineage>
</organism>
<dbReference type="Gene3D" id="6.10.140.420">
    <property type="match status" value="1"/>
</dbReference>
<evidence type="ECO:0000313" key="10">
    <source>
        <dbReference type="Proteomes" id="UP001163823"/>
    </source>
</evidence>
<feature type="compositionally biased region" description="Basic and acidic residues" evidence="7">
    <location>
        <begin position="476"/>
        <end position="496"/>
    </location>
</feature>
<feature type="compositionally biased region" description="Basic and acidic residues" evidence="7">
    <location>
        <begin position="542"/>
        <end position="618"/>
    </location>
</feature>
<keyword evidence="3" id="KW-0507">mRNA processing</keyword>
<comment type="similarity">
    <text evidence="2">Belongs to the CWC21 family.</text>
</comment>
<evidence type="ECO:0000256" key="6">
    <source>
        <dbReference type="ARBA" id="ARBA00023242"/>
    </source>
</evidence>
<dbReference type="InterPro" id="IPR013170">
    <property type="entry name" value="mRNA_splic_Cwf21_dom"/>
</dbReference>
<feature type="compositionally biased region" description="Low complexity" evidence="7">
    <location>
        <begin position="412"/>
        <end position="426"/>
    </location>
</feature>
<evidence type="ECO:0000256" key="3">
    <source>
        <dbReference type="ARBA" id="ARBA00022664"/>
    </source>
</evidence>
<feature type="compositionally biased region" description="Basic and acidic residues" evidence="7">
    <location>
        <begin position="289"/>
        <end position="307"/>
    </location>
</feature>
<dbReference type="Pfam" id="PF08312">
    <property type="entry name" value="cwf21"/>
    <property type="match status" value="1"/>
</dbReference>
<protein>
    <submittedName>
        <fullName evidence="9">Serine/arginine repetitive matrix protein 2</fullName>
    </submittedName>
</protein>
<feature type="domain" description="CWF21" evidence="8">
    <location>
        <begin position="58"/>
        <end position="103"/>
    </location>
</feature>
<feature type="compositionally biased region" description="Basic and acidic residues" evidence="7">
    <location>
        <begin position="169"/>
        <end position="205"/>
    </location>
</feature>
<dbReference type="GO" id="GO:0006397">
    <property type="term" value="P:mRNA processing"/>
    <property type="evidence" value="ECO:0007669"/>
    <property type="project" value="UniProtKB-KW"/>
</dbReference>
<feature type="compositionally biased region" description="Acidic residues" evidence="7">
    <location>
        <begin position="146"/>
        <end position="155"/>
    </location>
</feature>
<feature type="compositionally biased region" description="Basic and acidic residues" evidence="7">
    <location>
        <begin position="244"/>
        <end position="260"/>
    </location>
</feature>